<proteinExistence type="predicted"/>
<comment type="caution">
    <text evidence="2">The sequence shown here is derived from an EMBL/GenBank/DDBJ whole genome shotgun (WGS) entry which is preliminary data.</text>
</comment>
<reference evidence="2" key="1">
    <citation type="journal article" date="2021" name="Genome Biol. Evol.">
        <title>A High-Quality Reference Genome for a Parasitic Bivalve with Doubly Uniparental Inheritance (Bivalvia: Unionida).</title>
        <authorList>
            <person name="Smith C.H."/>
        </authorList>
    </citation>
    <scope>NUCLEOTIDE SEQUENCE</scope>
    <source>
        <strain evidence="2">CHS0354</strain>
    </source>
</reference>
<evidence type="ECO:0000259" key="1">
    <source>
        <dbReference type="Pfam" id="PF10197"/>
    </source>
</evidence>
<organism evidence="2 3">
    <name type="scientific">Potamilus streckersoni</name>
    <dbReference type="NCBI Taxonomy" id="2493646"/>
    <lineage>
        <taxon>Eukaryota</taxon>
        <taxon>Metazoa</taxon>
        <taxon>Spiralia</taxon>
        <taxon>Lophotrochozoa</taxon>
        <taxon>Mollusca</taxon>
        <taxon>Bivalvia</taxon>
        <taxon>Autobranchia</taxon>
        <taxon>Heteroconchia</taxon>
        <taxon>Palaeoheterodonta</taxon>
        <taxon>Unionida</taxon>
        <taxon>Unionoidea</taxon>
        <taxon>Unionidae</taxon>
        <taxon>Ambleminae</taxon>
        <taxon>Lampsilini</taxon>
        <taxon>Potamilus</taxon>
    </lineage>
</organism>
<protein>
    <recommendedName>
        <fullName evidence="1">CBF1-interacting co-repressor CIR N-terminal domain-containing protein</fullName>
    </recommendedName>
</protein>
<dbReference type="AlphaFoldDB" id="A0AAE0VVC8"/>
<reference evidence="2" key="3">
    <citation type="submission" date="2023-05" db="EMBL/GenBank/DDBJ databases">
        <authorList>
            <person name="Smith C.H."/>
        </authorList>
    </citation>
    <scope>NUCLEOTIDE SEQUENCE</scope>
    <source>
        <strain evidence="2">CHS0354</strain>
        <tissue evidence="2">Mantle</tissue>
    </source>
</reference>
<feature type="domain" description="CBF1-interacting co-repressor CIR N-terminal" evidence="1">
    <location>
        <begin position="1"/>
        <end position="25"/>
    </location>
</feature>
<dbReference type="Proteomes" id="UP001195483">
    <property type="component" value="Unassembled WGS sequence"/>
</dbReference>
<accession>A0AAE0VVC8</accession>
<evidence type="ECO:0000313" key="3">
    <source>
        <dbReference type="Proteomes" id="UP001195483"/>
    </source>
</evidence>
<dbReference type="InterPro" id="IPR019339">
    <property type="entry name" value="CIR_N_dom"/>
</dbReference>
<dbReference type="GO" id="GO:0003714">
    <property type="term" value="F:transcription corepressor activity"/>
    <property type="evidence" value="ECO:0007669"/>
    <property type="project" value="InterPro"/>
</dbReference>
<evidence type="ECO:0000313" key="2">
    <source>
        <dbReference type="EMBL" id="KAK3590415.1"/>
    </source>
</evidence>
<dbReference type="Pfam" id="PF10197">
    <property type="entry name" value="Cir_N"/>
    <property type="match status" value="1"/>
</dbReference>
<name>A0AAE0VVC8_9BIVA</name>
<dbReference type="PANTHER" id="PTHR13151">
    <property type="entry name" value="CBF1 INTERACTING COREPRESSOR CIR"/>
    <property type="match status" value="1"/>
</dbReference>
<gene>
    <name evidence="2" type="ORF">CHS0354_011752</name>
</gene>
<reference evidence="2" key="2">
    <citation type="journal article" date="2021" name="Genome Biol. Evol.">
        <title>Developing a high-quality reference genome for a parasitic bivalve with doubly uniparental inheritance (Bivalvia: Unionida).</title>
        <authorList>
            <person name="Smith C.H."/>
        </authorList>
    </citation>
    <scope>NUCLEOTIDE SEQUENCE</scope>
    <source>
        <strain evidence="2">CHS0354</strain>
        <tissue evidence="2">Mantle</tissue>
    </source>
</reference>
<keyword evidence="3" id="KW-1185">Reference proteome</keyword>
<dbReference type="EMBL" id="JAEAOA010000717">
    <property type="protein sequence ID" value="KAK3590415.1"/>
    <property type="molecule type" value="Genomic_DNA"/>
</dbReference>
<dbReference type="PANTHER" id="PTHR13151:SF2">
    <property type="entry name" value="COREPRESSOR INTERACTING WITH RBPJ 1"/>
    <property type="match status" value="1"/>
</dbReference>
<feature type="non-terminal residue" evidence="2">
    <location>
        <position position="1"/>
    </location>
</feature>
<dbReference type="InterPro" id="IPR040014">
    <property type="entry name" value="CIR1"/>
</dbReference>
<dbReference type="GO" id="GO:0005634">
    <property type="term" value="C:nucleus"/>
    <property type="evidence" value="ECO:0007669"/>
    <property type="project" value="TreeGrafter"/>
</dbReference>
<sequence>VWMAEQKAAFNKKKQEDLLAQYQKEQEMYGNRALLGDEKAKLGLSFMYDAPPGMKKEKEYDAIKADDICHTGTVILIQKVKLIINSFFLSLDLSPHKKPFINLDSVCGLKQQRG</sequence>